<dbReference type="GO" id="GO:0006282">
    <property type="term" value="P:regulation of DNA repair"/>
    <property type="evidence" value="ECO:0007669"/>
    <property type="project" value="UniProtKB-UniRule"/>
</dbReference>
<dbReference type="AlphaFoldDB" id="A0A1H7W653"/>
<accession>A0A1H7W653</accession>
<evidence type="ECO:0000256" key="1">
    <source>
        <dbReference type="ARBA" id="ARBA00003529"/>
    </source>
</evidence>
<dbReference type="InterPro" id="IPR003783">
    <property type="entry name" value="Regulatory_RecX"/>
</dbReference>
<dbReference type="RefSeq" id="WP_177165534.1">
    <property type="nucleotide sequence ID" value="NZ_BJUX01000028.1"/>
</dbReference>
<name>A0A1H7W653_9LACT</name>
<proteinExistence type="inferred from homology"/>
<reference evidence="12 15" key="2">
    <citation type="submission" date="2019-07" db="EMBL/GenBank/DDBJ databases">
        <title>Whole genome shotgun sequence of Alkalibacterium putridalgicola NBRC 103243.</title>
        <authorList>
            <person name="Hosoyama A."/>
            <person name="Uohara A."/>
            <person name="Ohji S."/>
            <person name="Ichikawa N."/>
        </authorList>
    </citation>
    <scope>NUCLEOTIDE SEQUENCE [LARGE SCALE GENOMIC DNA]</scope>
    <source>
        <strain evidence="12 15">NBRC 103243</strain>
    </source>
</reference>
<dbReference type="PANTHER" id="PTHR33602">
    <property type="entry name" value="REGULATORY PROTEIN RECX FAMILY PROTEIN"/>
    <property type="match status" value="1"/>
</dbReference>
<keyword evidence="5 6" id="KW-0963">Cytoplasm</keyword>
<evidence type="ECO:0000256" key="5">
    <source>
        <dbReference type="ARBA" id="ARBA00022490"/>
    </source>
</evidence>
<comment type="function">
    <text evidence="1 6">Modulates RecA activity.</text>
</comment>
<evidence type="ECO:0000313" key="12">
    <source>
        <dbReference type="EMBL" id="GEK89967.1"/>
    </source>
</evidence>
<dbReference type="PANTHER" id="PTHR33602:SF1">
    <property type="entry name" value="REGULATORY PROTEIN RECX FAMILY PROTEIN"/>
    <property type="match status" value="1"/>
</dbReference>
<dbReference type="Gene3D" id="1.10.10.10">
    <property type="entry name" value="Winged helix-like DNA-binding domain superfamily/Winged helix DNA-binding domain"/>
    <property type="match status" value="4"/>
</dbReference>
<dbReference type="InterPro" id="IPR036388">
    <property type="entry name" value="WH-like_DNA-bd_sf"/>
</dbReference>
<dbReference type="InterPro" id="IPR053926">
    <property type="entry name" value="RecX_HTH_1st"/>
</dbReference>
<dbReference type="Pfam" id="PF21981">
    <property type="entry name" value="RecX_HTH3"/>
    <property type="match status" value="2"/>
</dbReference>
<keyword evidence="15" id="KW-1185">Reference proteome</keyword>
<evidence type="ECO:0000256" key="8">
    <source>
        <dbReference type="SAM" id="MobiDB-lite"/>
    </source>
</evidence>
<evidence type="ECO:0000256" key="6">
    <source>
        <dbReference type="HAMAP-Rule" id="MF_01114"/>
    </source>
</evidence>
<evidence type="ECO:0000256" key="2">
    <source>
        <dbReference type="ARBA" id="ARBA00004496"/>
    </source>
</evidence>
<dbReference type="STRING" id="426703.SAMN04488100_13111"/>
<evidence type="ECO:0000313" key="15">
    <source>
        <dbReference type="Proteomes" id="UP000321425"/>
    </source>
</evidence>
<dbReference type="Pfam" id="PF02631">
    <property type="entry name" value="RecX_HTH2"/>
    <property type="match status" value="1"/>
</dbReference>
<dbReference type="Proteomes" id="UP000321425">
    <property type="component" value="Unassembled WGS sequence"/>
</dbReference>
<dbReference type="InterPro" id="IPR053925">
    <property type="entry name" value="RecX_HTH_3rd"/>
</dbReference>
<feature type="domain" description="RecX second three-helical" evidence="9">
    <location>
        <begin position="158"/>
        <end position="196"/>
    </location>
</feature>
<dbReference type="EMBL" id="FOBL01000031">
    <property type="protein sequence ID" value="SEM16981.1"/>
    <property type="molecule type" value="Genomic_DNA"/>
</dbReference>
<dbReference type="InterPro" id="IPR053924">
    <property type="entry name" value="RecX_HTH_2nd"/>
</dbReference>
<sequence>MNRRTESEKNEPSLPNLIELGPSKKEIKPSEKKNITLEDVKNLKKDETEETDAEFVITKVQAQKAKNRFNIFINDSYAFAVDDSILVKHRLIKGKELDKEMIEELKQQGEMSKAYQAALHYLNYKMRSEKEIREHLAKKDYAEIDAVIERLREHRLINDKEYAKSFVRTNYKLKTEGPKKIERSLYAKGLSPEEIAYGLEEYSDEDQLENAKKLTEKTLKRQRNKSNREIEQKIREQLMMKGFDRDVIAQVLEVMTLEQPEEDEYDALVKQGETAYRRYARKHDPYGARRKTKAFLYSKGYPFDLIEQFLSEKEGDS</sequence>
<evidence type="ECO:0000313" key="14">
    <source>
        <dbReference type="Proteomes" id="UP000198548"/>
    </source>
</evidence>
<keyword evidence="7" id="KW-0175">Coiled coil</keyword>
<evidence type="ECO:0000259" key="9">
    <source>
        <dbReference type="Pfam" id="PF02631"/>
    </source>
</evidence>
<evidence type="ECO:0000259" key="11">
    <source>
        <dbReference type="Pfam" id="PF21982"/>
    </source>
</evidence>
<dbReference type="HAMAP" id="MF_01114">
    <property type="entry name" value="RecX"/>
    <property type="match status" value="1"/>
</dbReference>
<evidence type="ECO:0000313" key="13">
    <source>
        <dbReference type="EMBL" id="SEM16981.1"/>
    </source>
</evidence>
<feature type="domain" description="RecX third three-helical" evidence="10">
    <location>
        <begin position="262"/>
        <end position="310"/>
    </location>
</feature>
<dbReference type="GO" id="GO:0005737">
    <property type="term" value="C:cytoplasm"/>
    <property type="evidence" value="ECO:0007669"/>
    <property type="project" value="UniProtKB-SubCell"/>
</dbReference>
<feature type="region of interest" description="Disordered" evidence="8">
    <location>
        <begin position="1"/>
        <end position="32"/>
    </location>
</feature>
<organism evidence="13 14">
    <name type="scientific">Alkalibacterium putridalgicola</name>
    <dbReference type="NCBI Taxonomy" id="426703"/>
    <lineage>
        <taxon>Bacteria</taxon>
        <taxon>Bacillati</taxon>
        <taxon>Bacillota</taxon>
        <taxon>Bacilli</taxon>
        <taxon>Lactobacillales</taxon>
        <taxon>Carnobacteriaceae</taxon>
        <taxon>Alkalibacterium</taxon>
    </lineage>
</organism>
<comment type="subcellular location">
    <subcellularLocation>
        <location evidence="2 6">Cytoplasm</location>
    </subcellularLocation>
</comment>
<comment type="similarity">
    <text evidence="3 6">Belongs to the RecX family.</text>
</comment>
<reference evidence="13 14" key="1">
    <citation type="submission" date="2016-10" db="EMBL/GenBank/DDBJ databases">
        <authorList>
            <person name="de Groot N.N."/>
        </authorList>
    </citation>
    <scope>NUCLEOTIDE SEQUENCE [LARGE SCALE GENOMIC DNA]</scope>
    <source>
        <strain evidence="13 14">DSM 19182</strain>
    </source>
</reference>
<gene>
    <name evidence="6 12" type="primary">recX</name>
    <name evidence="12" type="ORF">APU01nite_20060</name>
    <name evidence="13" type="ORF">SAMN04488100_13111</name>
</gene>
<dbReference type="EMBL" id="BJUX01000028">
    <property type="protein sequence ID" value="GEK89967.1"/>
    <property type="molecule type" value="Genomic_DNA"/>
</dbReference>
<dbReference type="NCBIfam" id="NF010733">
    <property type="entry name" value="PRK14135.1"/>
    <property type="match status" value="1"/>
</dbReference>
<feature type="compositionally biased region" description="Basic and acidic residues" evidence="8">
    <location>
        <begin position="22"/>
        <end position="32"/>
    </location>
</feature>
<feature type="compositionally biased region" description="Basic and acidic residues" evidence="8">
    <location>
        <begin position="1"/>
        <end position="11"/>
    </location>
</feature>
<evidence type="ECO:0000259" key="10">
    <source>
        <dbReference type="Pfam" id="PF21981"/>
    </source>
</evidence>
<feature type="domain" description="RecX third three-helical" evidence="10">
    <location>
        <begin position="205"/>
        <end position="252"/>
    </location>
</feature>
<evidence type="ECO:0000256" key="7">
    <source>
        <dbReference type="SAM" id="Coils"/>
    </source>
</evidence>
<feature type="domain" description="RecX first three-helical" evidence="11">
    <location>
        <begin position="114"/>
        <end position="151"/>
    </location>
</feature>
<evidence type="ECO:0000256" key="4">
    <source>
        <dbReference type="ARBA" id="ARBA00018111"/>
    </source>
</evidence>
<evidence type="ECO:0000256" key="3">
    <source>
        <dbReference type="ARBA" id="ARBA00009695"/>
    </source>
</evidence>
<dbReference type="Pfam" id="PF21982">
    <property type="entry name" value="RecX_HTH1"/>
    <property type="match status" value="1"/>
</dbReference>
<feature type="coiled-coil region" evidence="7">
    <location>
        <begin position="205"/>
        <end position="236"/>
    </location>
</feature>
<protein>
    <recommendedName>
        <fullName evidence="4 6">Regulatory protein RecX</fullName>
    </recommendedName>
</protein>
<dbReference type="Proteomes" id="UP000198548">
    <property type="component" value="Unassembled WGS sequence"/>
</dbReference>